<keyword evidence="3" id="KW-1185">Reference proteome</keyword>
<reference evidence="2" key="1">
    <citation type="journal article" date="2023" name="Mol. Phylogenet. Evol.">
        <title>Genome-scale phylogeny and comparative genomics of the fungal order Sordariales.</title>
        <authorList>
            <person name="Hensen N."/>
            <person name="Bonometti L."/>
            <person name="Westerberg I."/>
            <person name="Brannstrom I.O."/>
            <person name="Guillou S."/>
            <person name="Cros-Aarteil S."/>
            <person name="Calhoun S."/>
            <person name="Haridas S."/>
            <person name="Kuo A."/>
            <person name="Mondo S."/>
            <person name="Pangilinan J."/>
            <person name="Riley R."/>
            <person name="LaButti K."/>
            <person name="Andreopoulos B."/>
            <person name="Lipzen A."/>
            <person name="Chen C."/>
            <person name="Yan M."/>
            <person name="Daum C."/>
            <person name="Ng V."/>
            <person name="Clum A."/>
            <person name="Steindorff A."/>
            <person name="Ohm R.A."/>
            <person name="Martin F."/>
            <person name="Silar P."/>
            <person name="Natvig D.O."/>
            <person name="Lalanne C."/>
            <person name="Gautier V."/>
            <person name="Ament-Velasquez S.L."/>
            <person name="Kruys A."/>
            <person name="Hutchinson M.I."/>
            <person name="Powell A.J."/>
            <person name="Barry K."/>
            <person name="Miller A.N."/>
            <person name="Grigoriev I.V."/>
            <person name="Debuchy R."/>
            <person name="Gladieux P."/>
            <person name="Hiltunen Thoren M."/>
            <person name="Johannesson H."/>
        </authorList>
    </citation>
    <scope>NUCLEOTIDE SEQUENCE</scope>
    <source>
        <strain evidence="2">PSN243</strain>
    </source>
</reference>
<name>A0AAV9GJG0_9PEZI</name>
<gene>
    <name evidence="2" type="ORF">QBC34DRAFT_129615</name>
</gene>
<dbReference type="Proteomes" id="UP001321760">
    <property type="component" value="Unassembled WGS sequence"/>
</dbReference>
<comment type="caution">
    <text evidence="2">The sequence shown here is derived from an EMBL/GenBank/DDBJ whole genome shotgun (WGS) entry which is preliminary data.</text>
</comment>
<protein>
    <submittedName>
        <fullName evidence="2">Uncharacterized protein</fullName>
    </submittedName>
</protein>
<dbReference type="EMBL" id="MU865949">
    <property type="protein sequence ID" value="KAK4447508.1"/>
    <property type="molecule type" value="Genomic_DNA"/>
</dbReference>
<evidence type="ECO:0000313" key="3">
    <source>
        <dbReference type="Proteomes" id="UP001321760"/>
    </source>
</evidence>
<evidence type="ECO:0000313" key="2">
    <source>
        <dbReference type="EMBL" id="KAK4447508.1"/>
    </source>
</evidence>
<evidence type="ECO:0000256" key="1">
    <source>
        <dbReference type="SAM" id="MobiDB-lite"/>
    </source>
</evidence>
<organism evidence="2 3">
    <name type="scientific">Podospora aff. communis PSN243</name>
    <dbReference type="NCBI Taxonomy" id="3040156"/>
    <lineage>
        <taxon>Eukaryota</taxon>
        <taxon>Fungi</taxon>
        <taxon>Dikarya</taxon>
        <taxon>Ascomycota</taxon>
        <taxon>Pezizomycotina</taxon>
        <taxon>Sordariomycetes</taxon>
        <taxon>Sordariomycetidae</taxon>
        <taxon>Sordariales</taxon>
        <taxon>Podosporaceae</taxon>
        <taxon>Podospora</taxon>
    </lineage>
</organism>
<feature type="region of interest" description="Disordered" evidence="1">
    <location>
        <begin position="1"/>
        <end position="20"/>
    </location>
</feature>
<dbReference type="AlphaFoldDB" id="A0AAV9GJG0"/>
<feature type="region of interest" description="Disordered" evidence="1">
    <location>
        <begin position="210"/>
        <end position="231"/>
    </location>
</feature>
<proteinExistence type="predicted"/>
<accession>A0AAV9GJG0</accession>
<reference evidence="2" key="2">
    <citation type="submission" date="2023-05" db="EMBL/GenBank/DDBJ databases">
        <authorList>
            <consortium name="Lawrence Berkeley National Laboratory"/>
            <person name="Steindorff A."/>
            <person name="Hensen N."/>
            <person name="Bonometti L."/>
            <person name="Westerberg I."/>
            <person name="Brannstrom I.O."/>
            <person name="Guillou S."/>
            <person name="Cros-Aarteil S."/>
            <person name="Calhoun S."/>
            <person name="Haridas S."/>
            <person name="Kuo A."/>
            <person name="Mondo S."/>
            <person name="Pangilinan J."/>
            <person name="Riley R."/>
            <person name="Labutti K."/>
            <person name="Andreopoulos B."/>
            <person name="Lipzen A."/>
            <person name="Chen C."/>
            <person name="Yanf M."/>
            <person name="Daum C."/>
            <person name="Ng V."/>
            <person name="Clum A."/>
            <person name="Ohm R."/>
            <person name="Martin F."/>
            <person name="Silar P."/>
            <person name="Natvig D."/>
            <person name="Lalanne C."/>
            <person name="Gautier V."/>
            <person name="Ament-Velasquez S.L."/>
            <person name="Kruys A."/>
            <person name="Hutchinson M.I."/>
            <person name="Powell A.J."/>
            <person name="Barry K."/>
            <person name="Miller A.N."/>
            <person name="Grigoriev I.V."/>
            <person name="Debuchy R."/>
            <person name="Gladieux P."/>
            <person name="Thoren M.H."/>
            <person name="Johannesson H."/>
        </authorList>
    </citation>
    <scope>NUCLEOTIDE SEQUENCE</scope>
    <source>
        <strain evidence="2">PSN243</strain>
    </source>
</reference>
<sequence>MASHDPVDEAGGGTEDCVGGDEISTSTDDLADCSVPAPRAMRCGTASHYCDVDCHGRHTCTRGCATLTQGWQHRIMYVPAGTSWAWKEAYLGQSRLNRRGRFTGNSWCCVSTQPVRQDSGVINISYGTVAASTLPLEPHGTRLETLGRLPSFPLSSLARLAMADVIYSSRETTAGIGVIRCVTAGISVSQRTVEARVTVPKTTRSALRCARQSGASDPAWQISFPSRPQPP</sequence>